<evidence type="ECO:0000313" key="1">
    <source>
        <dbReference type="EMBL" id="VVM71997.1"/>
    </source>
</evidence>
<name>A0A5E6RTG5_PSEFL</name>
<sequence length="321" mass="34719">MHAGVDGSEFAFELVVLLAHGVEVQADLLQQLKVQTGVVLGALEGSDHRLGAWVAGARSEAGDRGVDVVGAVFDRLELAHGRQTRSVVRVDEHRQRLLGFQRADQFASGVRGQQTGHVLDRHRVATHGFHLLGLRHERINGVHRAGGVGDGALGMFTGSFHRFDGHAQVTHVVHRVEDTEHIDAIHRSLGDEGFDHVVAVVAVAQQVLPAQEHLQTGVRQRRAQLAQTLPRIFFQKAYAGVEGRAAPAFQRPVADFVELVADWQHVFGAHAGGEQRLVSVAQDGIGDKDLLGHCCIPHRPAWAAMAAAMARASSSGLRLIE</sequence>
<proteinExistence type="predicted"/>
<protein>
    <submittedName>
        <fullName evidence="1">Uncharacterized protein</fullName>
    </submittedName>
</protein>
<dbReference type="EMBL" id="CABVGZ010000014">
    <property type="protein sequence ID" value="VVM71997.1"/>
    <property type="molecule type" value="Genomic_DNA"/>
</dbReference>
<accession>A0A5E6RTG5</accession>
<reference evidence="1 2" key="1">
    <citation type="submission" date="2019-09" db="EMBL/GenBank/DDBJ databases">
        <authorList>
            <person name="Chandra G."/>
            <person name="Truman W A."/>
        </authorList>
    </citation>
    <scope>NUCLEOTIDE SEQUENCE [LARGE SCALE GENOMIC DNA]</scope>
    <source>
        <strain evidence="1">PS624</strain>
    </source>
</reference>
<organism evidence="1 2">
    <name type="scientific">Pseudomonas fluorescens</name>
    <dbReference type="NCBI Taxonomy" id="294"/>
    <lineage>
        <taxon>Bacteria</taxon>
        <taxon>Pseudomonadati</taxon>
        <taxon>Pseudomonadota</taxon>
        <taxon>Gammaproteobacteria</taxon>
        <taxon>Pseudomonadales</taxon>
        <taxon>Pseudomonadaceae</taxon>
        <taxon>Pseudomonas</taxon>
    </lineage>
</organism>
<evidence type="ECO:0000313" key="2">
    <source>
        <dbReference type="Proteomes" id="UP000326241"/>
    </source>
</evidence>
<dbReference type="AlphaFoldDB" id="A0A5E6RTG5"/>
<gene>
    <name evidence="1" type="ORF">PS624_01855</name>
</gene>
<dbReference type="Proteomes" id="UP000326241">
    <property type="component" value="Unassembled WGS sequence"/>
</dbReference>